<feature type="transmembrane region" description="Helical" evidence="6">
    <location>
        <begin position="67"/>
        <end position="86"/>
    </location>
</feature>
<dbReference type="PATRIC" id="fig|13035.3.peg.1109"/>
<feature type="transmembrane region" description="Helical" evidence="6">
    <location>
        <begin position="400"/>
        <end position="422"/>
    </location>
</feature>
<dbReference type="eggNOG" id="COG2807">
    <property type="taxonomic scope" value="Bacteria"/>
</dbReference>
<proteinExistence type="predicted"/>
<dbReference type="InterPro" id="IPR036259">
    <property type="entry name" value="MFS_trans_sf"/>
</dbReference>
<gene>
    <name evidence="8" type="ORF">Dacsa_0987</name>
</gene>
<dbReference type="Pfam" id="PF07690">
    <property type="entry name" value="MFS_1"/>
    <property type="match status" value="1"/>
</dbReference>
<dbReference type="GO" id="GO:0022857">
    <property type="term" value="F:transmembrane transporter activity"/>
    <property type="evidence" value="ECO:0007669"/>
    <property type="project" value="InterPro"/>
</dbReference>
<dbReference type="InterPro" id="IPR052983">
    <property type="entry name" value="MFS_Riboflavin_Transporter"/>
</dbReference>
<organism evidence="8 9">
    <name type="scientific">Dactylococcopsis salina (strain PCC 8305)</name>
    <name type="common">Myxobactron salinum</name>
    <dbReference type="NCBI Taxonomy" id="13035"/>
    <lineage>
        <taxon>Bacteria</taxon>
        <taxon>Bacillati</taxon>
        <taxon>Cyanobacteriota</taxon>
        <taxon>Cyanophyceae</taxon>
        <taxon>Nodosilineales</taxon>
        <taxon>Cymatolegaceae</taxon>
        <taxon>Dactylococcopsis</taxon>
    </lineage>
</organism>
<feature type="transmembrane region" description="Helical" evidence="6">
    <location>
        <begin position="315"/>
        <end position="334"/>
    </location>
</feature>
<feature type="transmembrane region" description="Helical" evidence="6">
    <location>
        <begin position="204"/>
        <end position="226"/>
    </location>
</feature>
<dbReference type="EMBL" id="CP003944">
    <property type="protein sequence ID" value="AFZ49710.1"/>
    <property type="molecule type" value="Genomic_DNA"/>
</dbReference>
<dbReference type="InterPro" id="IPR011701">
    <property type="entry name" value="MFS"/>
</dbReference>
<feature type="transmembrane region" description="Helical" evidence="6">
    <location>
        <begin position="428"/>
        <end position="449"/>
    </location>
</feature>
<evidence type="ECO:0000313" key="9">
    <source>
        <dbReference type="Proteomes" id="UP000010482"/>
    </source>
</evidence>
<feature type="transmembrane region" description="Helical" evidence="6">
    <location>
        <begin position="277"/>
        <end position="299"/>
    </location>
</feature>
<keyword evidence="9" id="KW-1185">Reference proteome</keyword>
<keyword evidence="3 6" id="KW-0812">Transmembrane</keyword>
<evidence type="ECO:0000256" key="1">
    <source>
        <dbReference type="ARBA" id="ARBA00004651"/>
    </source>
</evidence>
<keyword evidence="4 6" id="KW-1133">Transmembrane helix</keyword>
<feature type="transmembrane region" description="Helical" evidence="6">
    <location>
        <begin position="173"/>
        <end position="198"/>
    </location>
</feature>
<feature type="transmembrane region" description="Helical" evidence="6">
    <location>
        <begin position="367"/>
        <end position="388"/>
    </location>
</feature>
<dbReference type="Proteomes" id="UP000010482">
    <property type="component" value="Chromosome"/>
</dbReference>
<dbReference type="PANTHER" id="PTHR43385">
    <property type="entry name" value="RIBOFLAVIN TRANSPORTER RIBJ"/>
    <property type="match status" value="1"/>
</dbReference>
<protein>
    <submittedName>
        <fullName evidence="8">Sugar phosphate permease</fullName>
    </submittedName>
</protein>
<dbReference type="GO" id="GO:0005886">
    <property type="term" value="C:plasma membrane"/>
    <property type="evidence" value="ECO:0007669"/>
    <property type="project" value="UniProtKB-SubCell"/>
</dbReference>
<comment type="subcellular location">
    <subcellularLocation>
        <location evidence="1">Cell membrane</location>
        <topology evidence="1">Multi-pass membrane protein</topology>
    </subcellularLocation>
</comment>
<evidence type="ECO:0000256" key="4">
    <source>
        <dbReference type="ARBA" id="ARBA00022989"/>
    </source>
</evidence>
<feature type="transmembrane region" description="Helical" evidence="6">
    <location>
        <begin position="26"/>
        <end position="47"/>
    </location>
</feature>
<evidence type="ECO:0000256" key="6">
    <source>
        <dbReference type="SAM" id="Phobius"/>
    </source>
</evidence>
<dbReference type="Gene3D" id="1.20.1250.20">
    <property type="entry name" value="MFS general substrate transporter like domains"/>
    <property type="match status" value="2"/>
</dbReference>
<keyword evidence="5 6" id="KW-0472">Membrane</keyword>
<dbReference type="PROSITE" id="PS50850">
    <property type="entry name" value="MFS"/>
    <property type="match status" value="1"/>
</dbReference>
<evidence type="ECO:0000256" key="2">
    <source>
        <dbReference type="ARBA" id="ARBA00022448"/>
    </source>
</evidence>
<evidence type="ECO:0000256" key="3">
    <source>
        <dbReference type="ARBA" id="ARBA00022692"/>
    </source>
</evidence>
<dbReference type="AlphaFoldDB" id="K9YTP8"/>
<sequence length="452" mass="48688">MNLSRFPFLKTAFDPHFPFSPQRFPFFYGWIIAVFTTVGTLFSIPGQTAGVSVFTDPVIAATGLSRVQLSSAYLVGTLGSSFMLPLGGRLMDRFGARLTVMLSSLGLGLTLVYLSVCDYLIVFLNGFFPLVNRSIVGLVVMAIGFTALRFSGQGVLTLVSRNTIAKWFDRRRGFVSGIANVFISFGFSAAPLILSFWIDGFGWRGAWLALAVTVGGGMTFLGWLFYRDNPEICGLTMDGKLPKTLPQETSEEASQTEETVAKIGELTAKEALKTREFWGVTLGLSIHALTVTGITFNIVDLGAQSGLNEQEAVGLFLPIGILSTITGFLVGVISDRVRLKWLVVTLLLLQFAGFVGMANLALLPWRLLGIIGLGTSGGFFATLTIVALPRLFGRTHLGAIGGMQMTSMVVGSAIGPSLLALFKDTFGSYQSGLYACCLFLPIALILTLLSRE</sequence>
<feature type="transmembrane region" description="Helical" evidence="6">
    <location>
        <begin position="134"/>
        <end position="152"/>
    </location>
</feature>
<feature type="domain" description="Major facilitator superfamily (MFS) profile" evidence="7">
    <location>
        <begin position="31"/>
        <end position="452"/>
    </location>
</feature>
<dbReference type="InterPro" id="IPR020846">
    <property type="entry name" value="MFS_dom"/>
</dbReference>
<feature type="transmembrane region" description="Helical" evidence="6">
    <location>
        <begin position="341"/>
        <end position="361"/>
    </location>
</feature>
<dbReference type="KEGG" id="dsl:Dacsa_0987"/>
<dbReference type="OrthoDB" id="182417at2"/>
<dbReference type="RefSeq" id="WP_015228720.1">
    <property type="nucleotide sequence ID" value="NC_019780.1"/>
</dbReference>
<name>K9YTP8_DACS8</name>
<feature type="transmembrane region" description="Helical" evidence="6">
    <location>
        <begin position="98"/>
        <end position="122"/>
    </location>
</feature>
<keyword evidence="2" id="KW-0813">Transport</keyword>
<dbReference type="SUPFAM" id="SSF103473">
    <property type="entry name" value="MFS general substrate transporter"/>
    <property type="match status" value="1"/>
</dbReference>
<evidence type="ECO:0000313" key="8">
    <source>
        <dbReference type="EMBL" id="AFZ49710.1"/>
    </source>
</evidence>
<reference evidence="8" key="1">
    <citation type="submission" date="2012-04" db="EMBL/GenBank/DDBJ databases">
        <title>Finished genome of Dactylococcopsis salina PCC 8305.</title>
        <authorList>
            <consortium name="US DOE Joint Genome Institute"/>
            <person name="Gugger M."/>
            <person name="Coursin T."/>
            <person name="Rippka R."/>
            <person name="Tandeau De Marsac N."/>
            <person name="Huntemann M."/>
            <person name="Wei C.-L."/>
            <person name="Han J."/>
            <person name="Detter J.C."/>
            <person name="Han C."/>
            <person name="Tapia R."/>
            <person name="Daligault H."/>
            <person name="Chen A."/>
            <person name="Krypides N."/>
            <person name="Mavromatis K."/>
            <person name="Markowitz V."/>
            <person name="Szeto E."/>
            <person name="Ivanova N."/>
            <person name="Ovchinnikova G."/>
            <person name="Pagani I."/>
            <person name="Pati A."/>
            <person name="Goodwin L."/>
            <person name="Peters L."/>
            <person name="Pitluck S."/>
            <person name="Woyke T."/>
            <person name="Kerfeld C."/>
        </authorList>
    </citation>
    <scope>NUCLEOTIDE SEQUENCE [LARGE SCALE GENOMIC DNA]</scope>
    <source>
        <strain evidence="8">PCC 8305</strain>
    </source>
</reference>
<accession>K9YTP8</accession>
<dbReference type="PANTHER" id="PTHR43385:SF1">
    <property type="entry name" value="RIBOFLAVIN TRANSPORTER RIBJ"/>
    <property type="match status" value="1"/>
</dbReference>
<evidence type="ECO:0000259" key="7">
    <source>
        <dbReference type="PROSITE" id="PS50850"/>
    </source>
</evidence>
<dbReference type="HOGENOM" id="CLU_001265_59_9_3"/>
<evidence type="ECO:0000256" key="5">
    <source>
        <dbReference type="ARBA" id="ARBA00023136"/>
    </source>
</evidence>